<accession>A0A2T2ZZ43</accession>
<evidence type="ECO:0000313" key="3">
    <source>
        <dbReference type="Proteomes" id="UP000241462"/>
    </source>
</evidence>
<feature type="transmembrane region" description="Helical" evidence="1">
    <location>
        <begin position="12"/>
        <end position="35"/>
    </location>
</feature>
<keyword evidence="1" id="KW-0472">Membrane</keyword>
<sequence length="118" mass="13468">MLIHHLILRQLLAVGFTVFRVPAGFPMAIVITAKLPAAYTKNLLKSPLFRTRHLRYLRATALILYARILLFYMSTETGNAEIPSTPMLLLQDIDTTMKRLACVPISCVNLRLNTYMYK</sequence>
<evidence type="ECO:0000313" key="2">
    <source>
        <dbReference type="EMBL" id="PSR79964.1"/>
    </source>
</evidence>
<dbReference type="InParanoid" id="A0A2T2ZZ43"/>
<keyword evidence="3" id="KW-1185">Reference proteome</keyword>
<evidence type="ECO:0000256" key="1">
    <source>
        <dbReference type="SAM" id="Phobius"/>
    </source>
</evidence>
<gene>
    <name evidence="2" type="ORF">BD289DRAFT_441702</name>
</gene>
<dbReference type="EMBL" id="KZ678549">
    <property type="protein sequence ID" value="PSR79964.1"/>
    <property type="molecule type" value="Genomic_DNA"/>
</dbReference>
<dbReference type="Proteomes" id="UP000241462">
    <property type="component" value="Unassembled WGS sequence"/>
</dbReference>
<keyword evidence="1" id="KW-0812">Transmembrane</keyword>
<feature type="transmembrane region" description="Helical" evidence="1">
    <location>
        <begin position="56"/>
        <end position="74"/>
    </location>
</feature>
<name>A0A2T2ZZ43_9PEZI</name>
<keyword evidence="1" id="KW-1133">Transmembrane helix</keyword>
<reference evidence="2 3" key="1">
    <citation type="journal article" date="2018" name="Mycol. Prog.">
        <title>Coniella lustricola, a new species from submerged detritus.</title>
        <authorList>
            <person name="Raudabaugh D.B."/>
            <person name="Iturriaga T."/>
            <person name="Carver A."/>
            <person name="Mondo S."/>
            <person name="Pangilinan J."/>
            <person name="Lipzen A."/>
            <person name="He G."/>
            <person name="Amirebrahimi M."/>
            <person name="Grigoriev I.V."/>
            <person name="Miller A.N."/>
        </authorList>
    </citation>
    <scope>NUCLEOTIDE SEQUENCE [LARGE SCALE GENOMIC DNA]</scope>
    <source>
        <strain evidence="2 3">B22-T-1</strain>
    </source>
</reference>
<dbReference type="AlphaFoldDB" id="A0A2T2ZZ43"/>
<proteinExistence type="predicted"/>
<organism evidence="2 3">
    <name type="scientific">Coniella lustricola</name>
    <dbReference type="NCBI Taxonomy" id="2025994"/>
    <lineage>
        <taxon>Eukaryota</taxon>
        <taxon>Fungi</taxon>
        <taxon>Dikarya</taxon>
        <taxon>Ascomycota</taxon>
        <taxon>Pezizomycotina</taxon>
        <taxon>Sordariomycetes</taxon>
        <taxon>Sordariomycetidae</taxon>
        <taxon>Diaporthales</taxon>
        <taxon>Schizoparmaceae</taxon>
        <taxon>Coniella</taxon>
    </lineage>
</organism>
<protein>
    <submittedName>
        <fullName evidence="2">Uncharacterized protein</fullName>
    </submittedName>
</protein>